<name>A0A5B8LLI9_9SPHN</name>
<dbReference type="EMBL" id="CP042306">
    <property type="protein sequence ID" value="QDZ09101.1"/>
    <property type="molecule type" value="Genomic_DNA"/>
</dbReference>
<dbReference type="Proteomes" id="UP000315673">
    <property type="component" value="Chromosome"/>
</dbReference>
<dbReference type="InterPro" id="IPR010985">
    <property type="entry name" value="Ribbon_hlx_hlx"/>
</dbReference>
<dbReference type="OrthoDB" id="7507351at2"/>
<sequence length="197" mass="21289">MSEPKPFASLSSGLLARKGQAKPAMRPQGFTGGYSSLAGGLEDLGWNDMGQMIEPEADVHPIHENEIVAPPEGVPPVLAQRRQLKEELEAPVIEAPIDDHQVAIDAPTPPVPAEVVSIVRRPVSVATANRLARETRHKAKAAFTLRLDEDRHLRLRLASALSGRSAQQLVTEALDAFLESVPEVDDLARQVPVRAKG</sequence>
<accession>A0A5B8LLI9</accession>
<dbReference type="GO" id="GO:0006355">
    <property type="term" value="P:regulation of DNA-templated transcription"/>
    <property type="evidence" value="ECO:0007669"/>
    <property type="project" value="InterPro"/>
</dbReference>
<evidence type="ECO:0000256" key="1">
    <source>
        <dbReference type="SAM" id="MobiDB-lite"/>
    </source>
</evidence>
<dbReference type="InterPro" id="IPR013321">
    <property type="entry name" value="Arc_rbn_hlx_hlx"/>
</dbReference>
<dbReference type="Gene3D" id="1.10.1220.10">
    <property type="entry name" value="Met repressor-like"/>
    <property type="match status" value="1"/>
</dbReference>
<gene>
    <name evidence="2" type="ORF">FPZ24_07745</name>
</gene>
<keyword evidence="3" id="KW-1185">Reference proteome</keyword>
<proteinExistence type="predicted"/>
<evidence type="ECO:0000313" key="2">
    <source>
        <dbReference type="EMBL" id="QDZ09101.1"/>
    </source>
</evidence>
<reference evidence="2 3" key="1">
    <citation type="submission" date="2019-07" db="EMBL/GenBank/DDBJ databases">
        <title>Full genome sequence of Sphingomonas sp. 4R-6-7(HKS19).</title>
        <authorList>
            <person name="Im W.-T."/>
        </authorList>
    </citation>
    <scope>NUCLEOTIDE SEQUENCE [LARGE SCALE GENOMIC DNA]</scope>
    <source>
        <strain evidence="2 3">HKS19</strain>
    </source>
</reference>
<feature type="region of interest" description="Disordered" evidence="1">
    <location>
        <begin position="1"/>
        <end position="34"/>
    </location>
</feature>
<protein>
    <submittedName>
        <fullName evidence="2">Uncharacterized protein</fullName>
    </submittedName>
</protein>
<organism evidence="2 3">
    <name type="scientific">Sphingomonas panacisoli</name>
    <dbReference type="NCBI Taxonomy" id="1813879"/>
    <lineage>
        <taxon>Bacteria</taxon>
        <taxon>Pseudomonadati</taxon>
        <taxon>Pseudomonadota</taxon>
        <taxon>Alphaproteobacteria</taxon>
        <taxon>Sphingomonadales</taxon>
        <taxon>Sphingomonadaceae</taxon>
        <taxon>Sphingomonas</taxon>
    </lineage>
</organism>
<dbReference type="SUPFAM" id="SSF47598">
    <property type="entry name" value="Ribbon-helix-helix"/>
    <property type="match status" value="1"/>
</dbReference>
<dbReference type="KEGG" id="spai:FPZ24_07745"/>
<dbReference type="AlphaFoldDB" id="A0A5B8LLI9"/>
<evidence type="ECO:0000313" key="3">
    <source>
        <dbReference type="Proteomes" id="UP000315673"/>
    </source>
</evidence>